<evidence type="ECO:0000313" key="1">
    <source>
        <dbReference type="EMBL" id="KAF2622523.1"/>
    </source>
</evidence>
<sequence length="189" mass="20982">HRRNVSINLPIRPISFQPGSTQRFQPHSSAPSALTPKTRTDETSPATQIEVELQYKRRHIFVGTASLYGFLEILETSTLGSTSKGAVMRAFTILASNEQLMARRSSSSPQDWNLITRTTADISEFDYITLARIQLGSISLQQFVDSIPFNTHDEAPTVVVAEAFKNASHMDAEEGRNAGSKARAFRAWL</sequence>
<evidence type="ECO:0000313" key="2">
    <source>
        <dbReference type="Proteomes" id="UP000799754"/>
    </source>
</evidence>
<reference evidence="1" key="1">
    <citation type="journal article" date="2020" name="Stud. Mycol.">
        <title>101 Dothideomycetes genomes: a test case for predicting lifestyles and emergence of pathogens.</title>
        <authorList>
            <person name="Haridas S."/>
            <person name="Albert R."/>
            <person name="Binder M."/>
            <person name="Bloem J."/>
            <person name="Labutti K."/>
            <person name="Salamov A."/>
            <person name="Andreopoulos B."/>
            <person name="Baker S."/>
            <person name="Barry K."/>
            <person name="Bills G."/>
            <person name="Bluhm B."/>
            <person name="Cannon C."/>
            <person name="Castanera R."/>
            <person name="Culley D."/>
            <person name="Daum C."/>
            <person name="Ezra D."/>
            <person name="Gonzalez J."/>
            <person name="Henrissat B."/>
            <person name="Kuo A."/>
            <person name="Liang C."/>
            <person name="Lipzen A."/>
            <person name="Lutzoni F."/>
            <person name="Magnuson J."/>
            <person name="Mondo S."/>
            <person name="Nolan M."/>
            <person name="Ohm R."/>
            <person name="Pangilinan J."/>
            <person name="Park H.-J."/>
            <person name="Ramirez L."/>
            <person name="Alfaro M."/>
            <person name="Sun H."/>
            <person name="Tritt A."/>
            <person name="Yoshinaga Y."/>
            <person name="Zwiers L.-H."/>
            <person name="Turgeon B."/>
            <person name="Goodwin S."/>
            <person name="Spatafora J."/>
            <person name="Crous P."/>
            <person name="Grigoriev I."/>
        </authorList>
    </citation>
    <scope>NUCLEOTIDE SEQUENCE</scope>
    <source>
        <strain evidence="1">CBS 525.71</strain>
    </source>
</reference>
<name>A0ACB6RN33_9PLEO</name>
<protein>
    <submittedName>
        <fullName evidence="1">Uncharacterized protein</fullName>
    </submittedName>
</protein>
<feature type="non-terminal residue" evidence="1">
    <location>
        <position position="1"/>
    </location>
</feature>
<dbReference type="EMBL" id="MU006744">
    <property type="protein sequence ID" value="KAF2622523.1"/>
    <property type="molecule type" value="Genomic_DNA"/>
</dbReference>
<gene>
    <name evidence="1" type="ORF">BU25DRAFT_313545</name>
</gene>
<feature type="non-terminal residue" evidence="1">
    <location>
        <position position="189"/>
    </location>
</feature>
<accession>A0ACB6RN33</accession>
<organism evidence="1 2">
    <name type="scientific">Macroventuria anomochaeta</name>
    <dbReference type="NCBI Taxonomy" id="301207"/>
    <lineage>
        <taxon>Eukaryota</taxon>
        <taxon>Fungi</taxon>
        <taxon>Dikarya</taxon>
        <taxon>Ascomycota</taxon>
        <taxon>Pezizomycotina</taxon>
        <taxon>Dothideomycetes</taxon>
        <taxon>Pleosporomycetidae</taxon>
        <taxon>Pleosporales</taxon>
        <taxon>Pleosporineae</taxon>
        <taxon>Didymellaceae</taxon>
        <taxon>Macroventuria</taxon>
    </lineage>
</organism>
<comment type="caution">
    <text evidence="1">The sequence shown here is derived from an EMBL/GenBank/DDBJ whole genome shotgun (WGS) entry which is preliminary data.</text>
</comment>
<proteinExistence type="predicted"/>
<dbReference type="Proteomes" id="UP000799754">
    <property type="component" value="Unassembled WGS sequence"/>
</dbReference>
<keyword evidence="2" id="KW-1185">Reference proteome</keyword>